<evidence type="ECO:0000313" key="4">
    <source>
        <dbReference type="Proteomes" id="UP000677054"/>
    </source>
</evidence>
<organism evidence="3">
    <name type="scientific">Darwinula stevensoni</name>
    <dbReference type="NCBI Taxonomy" id="69355"/>
    <lineage>
        <taxon>Eukaryota</taxon>
        <taxon>Metazoa</taxon>
        <taxon>Ecdysozoa</taxon>
        <taxon>Arthropoda</taxon>
        <taxon>Crustacea</taxon>
        <taxon>Oligostraca</taxon>
        <taxon>Ostracoda</taxon>
        <taxon>Podocopa</taxon>
        <taxon>Podocopida</taxon>
        <taxon>Darwinulocopina</taxon>
        <taxon>Darwinuloidea</taxon>
        <taxon>Darwinulidae</taxon>
        <taxon>Darwinula</taxon>
    </lineage>
</organism>
<dbReference type="Proteomes" id="UP000677054">
    <property type="component" value="Unassembled WGS sequence"/>
</dbReference>
<feature type="compositionally biased region" description="Basic and acidic residues" evidence="1">
    <location>
        <begin position="36"/>
        <end position="74"/>
    </location>
</feature>
<dbReference type="OrthoDB" id="6157012at2759"/>
<evidence type="ECO:0000256" key="1">
    <source>
        <dbReference type="SAM" id="MobiDB-lite"/>
    </source>
</evidence>
<evidence type="ECO:0000313" key="3">
    <source>
        <dbReference type="EMBL" id="CAD7252399.1"/>
    </source>
</evidence>
<dbReference type="EMBL" id="CAJPEV010004390">
    <property type="protein sequence ID" value="CAG0901709.1"/>
    <property type="molecule type" value="Genomic_DNA"/>
</dbReference>
<keyword evidence="2" id="KW-0472">Membrane</keyword>
<protein>
    <submittedName>
        <fullName evidence="3">Uncharacterized protein</fullName>
    </submittedName>
</protein>
<keyword evidence="2" id="KW-1133">Transmembrane helix</keyword>
<feature type="transmembrane region" description="Helical" evidence="2">
    <location>
        <begin position="270"/>
        <end position="290"/>
    </location>
</feature>
<sequence>MECKTEEVVVQVETVQEADNEPTAVPSKVTSGAKEIGSEPKIKHGKAKEVHCKRSAETKRKGKKSNEKCIPENVPKEEQVLAPLQKASSESSNGALPDFIQNPAILNDVLAYKKMALEVMTFFKPLLDVAAISRGDGGSQASVQEQEVFMTTYLGVDGEERMRFTSSFLRMSTFLAPFPHHTPLHSSGDKSLHEAIVSPQRHERSWGKQTGAGRMIMEETAETDEDCLGNVTALFNSLIVETLRRASRLAAQQAHPRKGGGHVPGDEGNAIIYIIVVLSFYSFGIVFMMVKYMKKKQRENEETKAYKDYIAAVRERCVQARWRPVNRLALHALNTANVIPQTVATGRVTYV</sequence>
<dbReference type="AlphaFoldDB" id="A0A7R9ADV5"/>
<accession>A0A7R9ADV5</accession>
<reference evidence="3" key="1">
    <citation type="submission" date="2020-11" db="EMBL/GenBank/DDBJ databases">
        <authorList>
            <person name="Tran Van P."/>
        </authorList>
    </citation>
    <scope>NUCLEOTIDE SEQUENCE</scope>
</reference>
<proteinExistence type="predicted"/>
<keyword evidence="2" id="KW-0812">Transmembrane</keyword>
<feature type="region of interest" description="Disordered" evidence="1">
    <location>
        <begin position="17"/>
        <end position="74"/>
    </location>
</feature>
<gene>
    <name evidence="3" type="ORF">DSTB1V02_LOCUS12157</name>
</gene>
<keyword evidence="4" id="KW-1185">Reference proteome</keyword>
<name>A0A7R9ADV5_9CRUS</name>
<evidence type="ECO:0000256" key="2">
    <source>
        <dbReference type="SAM" id="Phobius"/>
    </source>
</evidence>
<dbReference type="EMBL" id="LR903907">
    <property type="protein sequence ID" value="CAD7252399.1"/>
    <property type="molecule type" value="Genomic_DNA"/>
</dbReference>